<dbReference type="InterPro" id="IPR000847">
    <property type="entry name" value="LysR_HTH_N"/>
</dbReference>
<evidence type="ECO:0000256" key="3">
    <source>
        <dbReference type="ARBA" id="ARBA00023125"/>
    </source>
</evidence>
<reference evidence="6 7" key="1">
    <citation type="journal article" date="2005" name="J. Bacteriol.">
        <title>Insights into genome plasticity and pathogenicity of the plant pathogenic Bacterium Xanthomonas campestris pv. vesicatoria revealed by the complete genome sequence.</title>
        <authorList>
            <person name="Thieme F."/>
            <person name="Koebnik R."/>
            <person name="Bekel T."/>
            <person name="Berger C."/>
            <person name="Boch J."/>
            <person name="Buettner D."/>
            <person name="Caldana C."/>
            <person name="Gaigalat L."/>
            <person name="Goesmann A."/>
            <person name="Kay S."/>
            <person name="Kirchner O."/>
            <person name="Lanz C."/>
            <person name="Linke B."/>
            <person name="McHardy A.C."/>
            <person name="Meyer F."/>
            <person name="Mittenhuber G."/>
            <person name="Nies D.H."/>
            <person name="Niesbach-Kloesgen U."/>
            <person name="Patschkowski T."/>
            <person name="Rueckert C."/>
            <person name="Rupp O."/>
            <person name="Schneicker S."/>
            <person name="Schuster S.C."/>
            <person name="Vorhoelter F.J."/>
            <person name="Weber E."/>
            <person name="Puehler A."/>
            <person name="Bonas U."/>
            <person name="Bartels D."/>
            <person name="Kaiser O."/>
        </authorList>
    </citation>
    <scope>NUCLEOTIDE SEQUENCE [LARGE SCALE GENOMIC DNA]</scope>
    <source>
        <strain evidence="6 7">85-10</strain>
    </source>
</reference>
<evidence type="ECO:0000259" key="5">
    <source>
        <dbReference type="PROSITE" id="PS50931"/>
    </source>
</evidence>
<keyword evidence="4" id="KW-0804">Transcription</keyword>
<keyword evidence="3" id="KW-0238">DNA-binding</keyword>
<dbReference type="PRINTS" id="PR00039">
    <property type="entry name" value="HTHLYSR"/>
</dbReference>
<dbReference type="InterPro" id="IPR036390">
    <property type="entry name" value="WH_DNA-bd_sf"/>
</dbReference>
<dbReference type="HOGENOM" id="CLU_039613_6_4_6"/>
<dbReference type="EMBL" id="AM039952">
    <property type="protein sequence ID" value="CAJ22173.1"/>
    <property type="molecule type" value="Genomic_DNA"/>
</dbReference>
<evidence type="ECO:0000313" key="7">
    <source>
        <dbReference type="Proteomes" id="UP000007069"/>
    </source>
</evidence>
<feature type="domain" description="HTH lysR-type" evidence="5">
    <location>
        <begin position="35"/>
        <end position="92"/>
    </location>
</feature>
<dbReference type="PROSITE" id="PS50931">
    <property type="entry name" value="HTH_LYSR"/>
    <property type="match status" value="1"/>
</dbReference>
<keyword evidence="2" id="KW-0805">Transcription regulation</keyword>
<proteinExistence type="inferred from homology"/>
<sequence>MAAAWSRNVHSVGSRHASFQCIVFTVAIFFRDCMLTLRQLEFAIAVAEEGGFTAAARRCNTVQSALSHQVAKIEETFGARLFERGIRQVRPTAAGEVFLHNARQTLRAAERLHEEMAQALGTVRGRLALGQISSLTTVQLPALLQQFRSAHARVDVHLRTAMSEALLHDLGEGRLDVALVGVGPQLAVPAQRLLLHEEALALIVAPGHRFAARKRVALAELDDEPMAGLVPGAGVRGIIDAAFAHGGLRQRQQYEVTHADLVRELVAANLGVGIVPQTMAGAMHGVVTVALKERYRFLTYAVWRPDPSPAARAFVALLRAQLAQRRPPARRSR</sequence>
<dbReference type="Proteomes" id="UP000007069">
    <property type="component" value="Chromosome"/>
</dbReference>
<dbReference type="PANTHER" id="PTHR30346">
    <property type="entry name" value="TRANSCRIPTIONAL DUAL REGULATOR HCAR-RELATED"/>
    <property type="match status" value="1"/>
</dbReference>
<evidence type="ECO:0000256" key="4">
    <source>
        <dbReference type="ARBA" id="ARBA00023163"/>
    </source>
</evidence>
<dbReference type="CDD" id="cd08436">
    <property type="entry name" value="PBP2_LTTR_like_3"/>
    <property type="match status" value="1"/>
</dbReference>
<dbReference type="STRING" id="456327.BJD11_20160"/>
<comment type="similarity">
    <text evidence="1">Belongs to the LysR transcriptional regulatory family.</text>
</comment>
<gene>
    <name evidence="6" type="ordered locus">XCV0542</name>
</gene>
<organism evidence="7">
    <name type="scientific">Xanthomonas euvesicatoria pv. vesicatoria (strain 85-10)</name>
    <name type="common">Xanthomonas campestris pv. vesicatoria</name>
    <dbReference type="NCBI Taxonomy" id="316273"/>
    <lineage>
        <taxon>Bacteria</taxon>
        <taxon>Pseudomonadati</taxon>
        <taxon>Pseudomonadota</taxon>
        <taxon>Gammaproteobacteria</taxon>
        <taxon>Lysobacterales</taxon>
        <taxon>Lysobacteraceae</taxon>
        <taxon>Xanthomonas</taxon>
    </lineage>
</organism>
<evidence type="ECO:0000313" key="6">
    <source>
        <dbReference type="EMBL" id="CAJ22173.1"/>
    </source>
</evidence>
<dbReference type="GO" id="GO:0032993">
    <property type="term" value="C:protein-DNA complex"/>
    <property type="evidence" value="ECO:0007669"/>
    <property type="project" value="TreeGrafter"/>
</dbReference>
<dbReference type="InterPro" id="IPR005119">
    <property type="entry name" value="LysR_subst-bd"/>
</dbReference>
<dbReference type="SUPFAM" id="SSF53850">
    <property type="entry name" value="Periplasmic binding protein-like II"/>
    <property type="match status" value="1"/>
</dbReference>
<accession>Q3BY90</accession>
<dbReference type="GO" id="GO:0003677">
    <property type="term" value="F:DNA binding"/>
    <property type="evidence" value="ECO:0007669"/>
    <property type="project" value="UniProtKB-KW"/>
</dbReference>
<protein>
    <submittedName>
        <fullName evidence="6">Transcriptional regulator, LysR family</fullName>
    </submittedName>
</protein>
<dbReference type="Pfam" id="PF00126">
    <property type="entry name" value="HTH_1"/>
    <property type="match status" value="1"/>
</dbReference>
<dbReference type="eggNOG" id="COG0583">
    <property type="taxonomic scope" value="Bacteria"/>
</dbReference>
<dbReference type="Gene3D" id="3.40.190.290">
    <property type="match status" value="1"/>
</dbReference>
<dbReference type="GO" id="GO:0003700">
    <property type="term" value="F:DNA-binding transcription factor activity"/>
    <property type="evidence" value="ECO:0007669"/>
    <property type="project" value="InterPro"/>
</dbReference>
<dbReference type="InterPro" id="IPR036388">
    <property type="entry name" value="WH-like_DNA-bd_sf"/>
</dbReference>
<dbReference type="PANTHER" id="PTHR30346:SF30">
    <property type="entry name" value="SMALL NEUTRAL PROTEASE REGULATORY PROTEIN"/>
    <property type="match status" value="1"/>
</dbReference>
<dbReference type="KEGG" id="xcv:XCV0542"/>
<evidence type="ECO:0000256" key="2">
    <source>
        <dbReference type="ARBA" id="ARBA00023015"/>
    </source>
</evidence>
<dbReference type="AlphaFoldDB" id="Q3BY90"/>
<dbReference type="Pfam" id="PF03466">
    <property type="entry name" value="LysR_substrate"/>
    <property type="match status" value="1"/>
</dbReference>
<evidence type="ECO:0000256" key="1">
    <source>
        <dbReference type="ARBA" id="ARBA00009437"/>
    </source>
</evidence>
<dbReference type="SUPFAM" id="SSF46785">
    <property type="entry name" value="Winged helix' DNA-binding domain"/>
    <property type="match status" value="1"/>
</dbReference>
<name>Q3BY90_XANE5</name>
<dbReference type="FunFam" id="1.10.10.10:FF:000001">
    <property type="entry name" value="LysR family transcriptional regulator"/>
    <property type="match status" value="1"/>
</dbReference>
<dbReference type="Gene3D" id="1.10.10.10">
    <property type="entry name" value="Winged helix-like DNA-binding domain superfamily/Winged helix DNA-binding domain"/>
    <property type="match status" value="1"/>
</dbReference>